<accession>A0A252F2H0</accession>
<gene>
    <name evidence="2" type="ORF">CBW42_11615</name>
</gene>
<dbReference type="InterPro" id="IPR050312">
    <property type="entry name" value="IolE/XylAMocC-like"/>
</dbReference>
<dbReference type="RefSeq" id="WP_087021680.1">
    <property type="nucleotide sequence ID" value="NZ_NHOC01000010.1"/>
</dbReference>
<dbReference type="OrthoDB" id="3280201at2"/>
<dbReference type="Gene3D" id="3.20.20.150">
    <property type="entry name" value="Divalent-metal-dependent TIM barrel enzymes"/>
    <property type="match status" value="1"/>
</dbReference>
<sequence length="311" mass="36051">MKIAFDGSAFWETGMTYEEQYDTVARAGYEYINPYNADFPGFWKRPKATNDEVKWHKKAIADAGLKIASLTTGFRWADPDEFVREYAIDCWKRMIEIAEILDVKVFNTELGPGRDNPELREAKLMRSLDVLVPLLESKGMRLDVQAHPDDFYEHNNDAYDIIRYYDSPALAYLYSIPHTFHYDGGKGDIEKNLKYTRKHLKHVLFADTYDYTKLFRYNVNPSPLYANDSVRCHAHIGHLGEGDVDFDRIFKTLREMGFNEQDDTIATFNPLGFPERAIEDGAYTRKMIEDNLVNVPSITEPEPESYGFFAR</sequence>
<keyword evidence="2" id="KW-0413">Isomerase</keyword>
<dbReference type="Pfam" id="PF01261">
    <property type="entry name" value="AP_endonuc_2"/>
    <property type="match status" value="1"/>
</dbReference>
<evidence type="ECO:0000313" key="3">
    <source>
        <dbReference type="Proteomes" id="UP000194903"/>
    </source>
</evidence>
<proteinExistence type="predicted"/>
<evidence type="ECO:0000259" key="1">
    <source>
        <dbReference type="Pfam" id="PF01261"/>
    </source>
</evidence>
<reference evidence="2 3" key="1">
    <citation type="submission" date="2017-05" db="EMBL/GenBank/DDBJ databases">
        <title>Butyricicoccus porcorum sp. nov. a butyrate-producing bacterium from the swine intestinal tract.</title>
        <authorList>
            <person name="Trachsel J."/>
            <person name="Humphrey S."/>
            <person name="Allen H.K."/>
        </authorList>
    </citation>
    <scope>NUCLEOTIDE SEQUENCE [LARGE SCALE GENOMIC DNA]</scope>
    <source>
        <strain evidence="2">BB10</strain>
    </source>
</reference>
<dbReference type="PANTHER" id="PTHR12110:SF21">
    <property type="entry name" value="XYLOSE ISOMERASE-LIKE TIM BARREL DOMAIN-CONTAINING PROTEIN"/>
    <property type="match status" value="1"/>
</dbReference>
<dbReference type="InterPro" id="IPR036237">
    <property type="entry name" value="Xyl_isomerase-like_sf"/>
</dbReference>
<dbReference type="EMBL" id="NHOC01000010">
    <property type="protein sequence ID" value="OUM19800.1"/>
    <property type="molecule type" value="Genomic_DNA"/>
</dbReference>
<dbReference type="GO" id="GO:0016853">
    <property type="term" value="F:isomerase activity"/>
    <property type="evidence" value="ECO:0007669"/>
    <property type="project" value="UniProtKB-KW"/>
</dbReference>
<dbReference type="Proteomes" id="UP000194903">
    <property type="component" value="Unassembled WGS sequence"/>
</dbReference>
<name>A0A252F2H0_9FIRM</name>
<evidence type="ECO:0000313" key="2">
    <source>
        <dbReference type="EMBL" id="OUM19800.1"/>
    </source>
</evidence>
<dbReference type="AlphaFoldDB" id="A0A252F2H0"/>
<dbReference type="InterPro" id="IPR013022">
    <property type="entry name" value="Xyl_isomerase-like_TIM-brl"/>
</dbReference>
<organism evidence="2 3">
    <name type="scientific">Butyricicoccus porcorum</name>
    <dbReference type="NCBI Taxonomy" id="1945634"/>
    <lineage>
        <taxon>Bacteria</taxon>
        <taxon>Bacillati</taxon>
        <taxon>Bacillota</taxon>
        <taxon>Clostridia</taxon>
        <taxon>Eubacteriales</taxon>
        <taxon>Butyricicoccaceae</taxon>
        <taxon>Butyricicoccus</taxon>
    </lineage>
</organism>
<dbReference type="SUPFAM" id="SSF51658">
    <property type="entry name" value="Xylose isomerase-like"/>
    <property type="match status" value="1"/>
</dbReference>
<protein>
    <submittedName>
        <fullName evidence="2">Sugar phosphate isomerase</fullName>
    </submittedName>
</protein>
<dbReference type="PANTHER" id="PTHR12110">
    <property type="entry name" value="HYDROXYPYRUVATE ISOMERASE"/>
    <property type="match status" value="1"/>
</dbReference>
<feature type="domain" description="Xylose isomerase-like TIM barrel" evidence="1">
    <location>
        <begin position="23"/>
        <end position="260"/>
    </location>
</feature>
<comment type="caution">
    <text evidence="2">The sequence shown here is derived from an EMBL/GenBank/DDBJ whole genome shotgun (WGS) entry which is preliminary data.</text>
</comment>
<keyword evidence="3" id="KW-1185">Reference proteome</keyword>